<feature type="region of interest" description="Disordered" evidence="1">
    <location>
        <begin position="241"/>
        <end position="261"/>
    </location>
</feature>
<dbReference type="EMBL" id="JBEDNZ010000021">
    <property type="protein sequence ID" value="KAL0818912.1"/>
    <property type="molecule type" value="Genomic_DNA"/>
</dbReference>
<reference evidence="5 6" key="1">
    <citation type="submission" date="2024-06" db="EMBL/GenBank/DDBJ databases">
        <title>A chromosome-level genome assembly of beet webworm, Loxostege sticticalis.</title>
        <authorList>
            <person name="Zhang Y."/>
        </authorList>
    </citation>
    <scope>NUCLEOTIDE SEQUENCE [LARGE SCALE GENOMIC DNA]</scope>
    <source>
        <strain evidence="4">AQ026</strain>
        <strain evidence="3">AQ028</strain>
        <tissue evidence="3">Male pupae</tissue>
        <tissue evidence="4">Whole body</tissue>
    </source>
</reference>
<dbReference type="AlphaFoldDB" id="A0ABD0SH30"/>
<evidence type="ECO:0000313" key="6">
    <source>
        <dbReference type="Proteomes" id="UP001549921"/>
    </source>
</evidence>
<keyword evidence="5" id="KW-1185">Reference proteome</keyword>
<feature type="transmembrane region" description="Helical" evidence="2">
    <location>
        <begin position="66"/>
        <end position="88"/>
    </location>
</feature>
<dbReference type="EMBL" id="JBEUOH010000021">
    <property type="protein sequence ID" value="KAL0868407.1"/>
    <property type="molecule type" value="Genomic_DNA"/>
</dbReference>
<organism evidence="3 6">
    <name type="scientific">Loxostege sticticalis</name>
    <name type="common">Beet webworm moth</name>
    <dbReference type="NCBI Taxonomy" id="481309"/>
    <lineage>
        <taxon>Eukaryota</taxon>
        <taxon>Metazoa</taxon>
        <taxon>Ecdysozoa</taxon>
        <taxon>Arthropoda</taxon>
        <taxon>Hexapoda</taxon>
        <taxon>Insecta</taxon>
        <taxon>Pterygota</taxon>
        <taxon>Neoptera</taxon>
        <taxon>Endopterygota</taxon>
        <taxon>Lepidoptera</taxon>
        <taxon>Glossata</taxon>
        <taxon>Ditrysia</taxon>
        <taxon>Pyraloidea</taxon>
        <taxon>Crambidae</taxon>
        <taxon>Pyraustinae</taxon>
        <taxon>Loxostege</taxon>
    </lineage>
</organism>
<feature type="transmembrane region" description="Helical" evidence="2">
    <location>
        <begin position="108"/>
        <end position="129"/>
    </location>
</feature>
<comment type="caution">
    <text evidence="3">The sequence shown here is derived from an EMBL/GenBank/DDBJ whole genome shotgun (WGS) entry which is preliminary data.</text>
</comment>
<feature type="transmembrane region" description="Helical" evidence="2">
    <location>
        <begin position="21"/>
        <end position="46"/>
    </location>
</feature>
<accession>A0ABD0SH30</accession>
<evidence type="ECO:0000313" key="4">
    <source>
        <dbReference type="EMBL" id="KAL0868407.1"/>
    </source>
</evidence>
<name>A0ABD0SH30_LOXSC</name>
<evidence type="ECO:0000313" key="5">
    <source>
        <dbReference type="Proteomes" id="UP001549920"/>
    </source>
</evidence>
<dbReference type="Proteomes" id="UP001549920">
    <property type="component" value="Unassembled WGS sequence"/>
</dbReference>
<keyword evidence="2" id="KW-0472">Membrane</keyword>
<proteinExistence type="predicted"/>
<gene>
    <name evidence="4" type="ORF">ABMA27_007915</name>
    <name evidence="3" type="ORF">ABMA28_008220</name>
</gene>
<evidence type="ECO:0000256" key="1">
    <source>
        <dbReference type="SAM" id="MobiDB-lite"/>
    </source>
</evidence>
<sequence>MTTATATASPRRWCTNLRIKCFIIGYMNLIASIVDIAFHIVIVAIVSNGFQCDVNDDSLDSINWPWLEPFLLVINLGTHGFYPFPLILRNRNNVFVDYMPMTAQPRCYPGMLHVYLVDILNLAINIIWLKFVRAYVVALHQKDPEPMRMFFGLSLVKLVLQIMYFSYQPEFRYVSTIEAYWFVKLFDILLAAVFLIIIHQYIKQLRQEKTQTVQEQPPPYVECLMNGPVALIKEQKEVKKDTEVTIPEEQKPKEETPVVKV</sequence>
<feature type="transmembrane region" description="Helical" evidence="2">
    <location>
        <begin position="179"/>
        <end position="202"/>
    </location>
</feature>
<dbReference type="Proteomes" id="UP001549921">
    <property type="component" value="Unassembled WGS sequence"/>
</dbReference>
<evidence type="ECO:0000313" key="3">
    <source>
        <dbReference type="EMBL" id="KAL0818912.1"/>
    </source>
</evidence>
<keyword evidence="2" id="KW-1133">Transmembrane helix</keyword>
<protein>
    <submittedName>
        <fullName evidence="3">Uncharacterized protein</fullName>
    </submittedName>
</protein>
<evidence type="ECO:0000256" key="2">
    <source>
        <dbReference type="SAM" id="Phobius"/>
    </source>
</evidence>
<keyword evidence="2" id="KW-0812">Transmembrane</keyword>
<feature type="transmembrane region" description="Helical" evidence="2">
    <location>
        <begin position="149"/>
        <end position="167"/>
    </location>
</feature>